<evidence type="ECO:0000313" key="2">
    <source>
        <dbReference type="EMBL" id="KLK90097.1"/>
    </source>
</evidence>
<organism evidence="2 3">
    <name type="scientific">Microvirga vignae</name>
    <dbReference type="NCBI Taxonomy" id="1225564"/>
    <lineage>
        <taxon>Bacteria</taxon>
        <taxon>Pseudomonadati</taxon>
        <taxon>Pseudomonadota</taxon>
        <taxon>Alphaproteobacteria</taxon>
        <taxon>Hyphomicrobiales</taxon>
        <taxon>Methylobacteriaceae</taxon>
        <taxon>Microvirga</taxon>
    </lineage>
</organism>
<accession>A0A0H1RBW7</accession>
<feature type="region of interest" description="Disordered" evidence="1">
    <location>
        <begin position="1"/>
        <end position="47"/>
    </location>
</feature>
<gene>
    <name evidence="2" type="ORF">AA309_27740</name>
</gene>
<evidence type="ECO:0000256" key="1">
    <source>
        <dbReference type="SAM" id="MobiDB-lite"/>
    </source>
</evidence>
<feature type="compositionally biased region" description="Polar residues" evidence="1">
    <location>
        <begin position="35"/>
        <end position="47"/>
    </location>
</feature>
<dbReference type="EMBL" id="LCYG01000100">
    <property type="protein sequence ID" value="KLK90097.1"/>
    <property type="molecule type" value="Genomic_DNA"/>
</dbReference>
<evidence type="ECO:0000313" key="3">
    <source>
        <dbReference type="Proteomes" id="UP000035489"/>
    </source>
</evidence>
<feature type="non-terminal residue" evidence="2">
    <location>
        <position position="87"/>
    </location>
</feature>
<proteinExistence type="predicted"/>
<name>A0A0H1RBW7_9HYPH</name>
<keyword evidence="3" id="KW-1185">Reference proteome</keyword>
<dbReference type="PATRIC" id="fig|1225564.3.peg.60"/>
<comment type="caution">
    <text evidence="2">The sequence shown here is derived from an EMBL/GenBank/DDBJ whole genome shotgun (WGS) entry which is preliminary data.</text>
</comment>
<dbReference type="Proteomes" id="UP000035489">
    <property type="component" value="Unassembled WGS sequence"/>
</dbReference>
<sequence>MALGKPRSTAPSAPRKPQARLRVVSDEKLSGEASGPSSKPATASENPWTAFGDLTAYAKDIAERSVLFWDTLRRRADNRTTAKAVAR</sequence>
<reference evidence="2 3" key="1">
    <citation type="submission" date="2015-05" db="EMBL/GenBank/DDBJ databases">
        <title>Draft genome sequence of Microvirga vignae strain BR3299, a novel nitrogen fixing bacteria isolated from Brazil semi-aired region.</title>
        <authorList>
            <person name="Zilli J.E."/>
            <person name="Passos S.R."/>
            <person name="Leite J."/>
            <person name="Baldani J.I."/>
            <person name="Xavier G.R."/>
            <person name="Rumjaneck N.G."/>
            <person name="Simoes-Araujo J.L."/>
        </authorList>
    </citation>
    <scope>NUCLEOTIDE SEQUENCE [LARGE SCALE GENOMIC DNA]</scope>
    <source>
        <strain evidence="2 3">BR3299</strain>
    </source>
</reference>
<protein>
    <submittedName>
        <fullName evidence="2">Uncharacterized protein</fullName>
    </submittedName>
</protein>
<dbReference type="AlphaFoldDB" id="A0A0H1RBW7"/>